<evidence type="ECO:0000259" key="4">
    <source>
        <dbReference type="PROSITE" id="PS50949"/>
    </source>
</evidence>
<keyword evidence="3" id="KW-0804">Transcription</keyword>
<dbReference type="SMART" id="SM00895">
    <property type="entry name" value="FCD"/>
    <property type="match status" value="1"/>
</dbReference>
<dbReference type="GO" id="GO:0003677">
    <property type="term" value="F:DNA binding"/>
    <property type="evidence" value="ECO:0007669"/>
    <property type="project" value="UniProtKB-KW"/>
</dbReference>
<gene>
    <name evidence="5" type="ORF">P8936_12295</name>
</gene>
<dbReference type="SUPFAM" id="SSF48008">
    <property type="entry name" value="GntR ligand-binding domain-like"/>
    <property type="match status" value="1"/>
</dbReference>
<dbReference type="EMBL" id="CP121195">
    <property type="protein sequence ID" value="XBH12470.1"/>
    <property type="molecule type" value="Genomic_DNA"/>
</dbReference>
<dbReference type="InterPro" id="IPR000524">
    <property type="entry name" value="Tscrpt_reg_HTH_GntR"/>
</dbReference>
<dbReference type="SUPFAM" id="SSF46785">
    <property type="entry name" value="Winged helix' DNA-binding domain"/>
    <property type="match status" value="1"/>
</dbReference>
<dbReference type="InterPro" id="IPR036390">
    <property type="entry name" value="WH_DNA-bd_sf"/>
</dbReference>
<reference evidence="5" key="1">
    <citation type="submission" date="2023-03" db="EMBL/GenBank/DDBJ databases">
        <title>Edaphobacter sp.</title>
        <authorList>
            <person name="Huber K.J."/>
            <person name="Papendorf J."/>
            <person name="Pilke C."/>
            <person name="Bunk B."/>
            <person name="Sproeer C."/>
            <person name="Pester M."/>
        </authorList>
    </citation>
    <scope>NUCLEOTIDE SEQUENCE</scope>
    <source>
        <strain evidence="5">DSM 109920</strain>
    </source>
</reference>
<organism evidence="5">
    <name type="scientific">Edaphobacter paludis</name>
    <dbReference type="NCBI Taxonomy" id="3035702"/>
    <lineage>
        <taxon>Bacteria</taxon>
        <taxon>Pseudomonadati</taxon>
        <taxon>Acidobacteriota</taxon>
        <taxon>Terriglobia</taxon>
        <taxon>Terriglobales</taxon>
        <taxon>Acidobacteriaceae</taxon>
        <taxon>Edaphobacter</taxon>
    </lineage>
</organism>
<dbReference type="CDD" id="cd07377">
    <property type="entry name" value="WHTH_GntR"/>
    <property type="match status" value="1"/>
</dbReference>
<dbReference type="SMART" id="SM00345">
    <property type="entry name" value="HTH_GNTR"/>
    <property type="match status" value="1"/>
</dbReference>
<feature type="domain" description="HTH gntR-type" evidence="4">
    <location>
        <begin position="12"/>
        <end position="79"/>
    </location>
</feature>
<name>A0AAU7D5V3_9BACT</name>
<dbReference type="RefSeq" id="WP_348269491.1">
    <property type="nucleotide sequence ID" value="NZ_CP121195.1"/>
</dbReference>
<accession>A0AAU7D5V3</accession>
<dbReference type="Pfam" id="PF00392">
    <property type="entry name" value="GntR"/>
    <property type="match status" value="1"/>
</dbReference>
<sequence>MGAPKRLKNAGDSLSDQAYHQIRNEILSGDLMIGDLLSRRRLAERLNVSFLPITEALRRLETEGLVESRPRIGTRVKIPSEQDIRDSYVIRMALESEAARLCAQRITAEEKQQLLSRAQHLDQLQKVAAQETVVSRFMVSVHTYHMQFHMYIAELAHCPGLCRAIEREQVLIFNWLYDVAADRRAQPEQFHVTLAEALCSNDLLLADAAVRAHVGYGLDQVLERLAQHSKSWARRTTQSVSFT</sequence>
<evidence type="ECO:0000313" key="5">
    <source>
        <dbReference type="EMBL" id="XBH12470.1"/>
    </source>
</evidence>
<dbReference type="Pfam" id="PF07729">
    <property type="entry name" value="FCD"/>
    <property type="match status" value="1"/>
</dbReference>
<evidence type="ECO:0000256" key="2">
    <source>
        <dbReference type="ARBA" id="ARBA00023125"/>
    </source>
</evidence>
<keyword evidence="1" id="KW-0805">Transcription regulation</keyword>
<protein>
    <submittedName>
        <fullName evidence="5">GntR family transcriptional regulator</fullName>
    </submittedName>
</protein>
<evidence type="ECO:0000256" key="1">
    <source>
        <dbReference type="ARBA" id="ARBA00023015"/>
    </source>
</evidence>
<dbReference type="PROSITE" id="PS50949">
    <property type="entry name" value="HTH_GNTR"/>
    <property type="match status" value="1"/>
</dbReference>
<dbReference type="InterPro" id="IPR008920">
    <property type="entry name" value="TF_FadR/GntR_C"/>
</dbReference>
<dbReference type="InterPro" id="IPR011711">
    <property type="entry name" value="GntR_C"/>
</dbReference>
<dbReference type="GO" id="GO:0003700">
    <property type="term" value="F:DNA-binding transcription factor activity"/>
    <property type="evidence" value="ECO:0007669"/>
    <property type="project" value="InterPro"/>
</dbReference>
<evidence type="ECO:0000256" key="3">
    <source>
        <dbReference type="ARBA" id="ARBA00023163"/>
    </source>
</evidence>
<dbReference type="PANTHER" id="PTHR43537:SF5">
    <property type="entry name" value="UXU OPERON TRANSCRIPTIONAL REGULATOR"/>
    <property type="match status" value="1"/>
</dbReference>
<dbReference type="Gene3D" id="1.10.10.10">
    <property type="entry name" value="Winged helix-like DNA-binding domain superfamily/Winged helix DNA-binding domain"/>
    <property type="match status" value="1"/>
</dbReference>
<dbReference type="InterPro" id="IPR036388">
    <property type="entry name" value="WH-like_DNA-bd_sf"/>
</dbReference>
<dbReference type="Gene3D" id="1.20.120.530">
    <property type="entry name" value="GntR ligand-binding domain-like"/>
    <property type="match status" value="1"/>
</dbReference>
<proteinExistence type="predicted"/>
<keyword evidence="2" id="KW-0238">DNA-binding</keyword>
<dbReference type="AlphaFoldDB" id="A0AAU7D5V3"/>
<dbReference type="PANTHER" id="PTHR43537">
    <property type="entry name" value="TRANSCRIPTIONAL REGULATOR, GNTR FAMILY"/>
    <property type="match status" value="1"/>
</dbReference>